<keyword evidence="1" id="KW-0456">Lyase</keyword>
<dbReference type="InterPro" id="IPR032466">
    <property type="entry name" value="Metal_Hydrolase"/>
</dbReference>
<dbReference type="GO" id="GO:0016787">
    <property type="term" value="F:hydrolase activity"/>
    <property type="evidence" value="ECO:0007669"/>
    <property type="project" value="UniProtKB-KW"/>
</dbReference>
<evidence type="ECO:0000313" key="4">
    <source>
        <dbReference type="EMBL" id="MTD52490.1"/>
    </source>
</evidence>
<dbReference type="Pfam" id="PF04909">
    <property type="entry name" value="Amidohydro_2"/>
    <property type="match status" value="1"/>
</dbReference>
<protein>
    <submittedName>
        <fullName evidence="4">Amidohydrolase family protein</fullName>
    </submittedName>
</protein>
<dbReference type="InterPro" id="IPR006680">
    <property type="entry name" value="Amidohydro-rel"/>
</dbReference>
<dbReference type="InterPro" id="IPR032465">
    <property type="entry name" value="ACMSD"/>
</dbReference>
<comment type="caution">
    <text evidence="4">The sequence shown here is derived from an EMBL/GenBank/DDBJ whole genome shotgun (WGS) entry which is preliminary data.</text>
</comment>
<dbReference type="GO" id="GO:0016831">
    <property type="term" value="F:carboxy-lyase activity"/>
    <property type="evidence" value="ECO:0007669"/>
    <property type="project" value="InterPro"/>
</dbReference>
<sequence>MAAVARRHHDPGPEGRPLSTGNWVDVHAHFTPPTTEEQRHTALTAMRELCFLAPQPYHWTVEGALRSMDRTGVAMQLLSAVPQTHDALRTSNDYGAELVTEHPGRFGLLAALPTDDPQAALTEIARADSALRPDGWAVSTTYHGVNLSDPALEPVWDELNRRSAVVFVHPDTTRRPELGLPTPLVEVAFDTTRTVVAMLYRGIFHRHPDIRFILAHCGGALPALSGRLGLLGTQPWVPDGDRFTAAHIAEQLSHLYLDTAASGTDPNLAAALTMVPVDHILYGGDAGVPCSDDHTIAANIAALRNSSNITPAQAELIGRRALDLFPTAAHRLAGPRSGADR</sequence>
<keyword evidence="5" id="KW-1185">Reference proteome</keyword>
<evidence type="ECO:0000256" key="2">
    <source>
        <dbReference type="SAM" id="MobiDB-lite"/>
    </source>
</evidence>
<accession>A0A6N7YZ85</accession>
<reference evidence="4 5" key="1">
    <citation type="submission" date="2019-11" db="EMBL/GenBank/DDBJ databases">
        <title>Draft genome of Amycolatopsis RM579.</title>
        <authorList>
            <person name="Duangmal K."/>
            <person name="Mingma R."/>
        </authorList>
    </citation>
    <scope>NUCLEOTIDE SEQUENCE [LARGE SCALE GENOMIC DNA]</scope>
    <source>
        <strain evidence="4 5">RM579</strain>
    </source>
</reference>
<dbReference type="PANTHER" id="PTHR21240:SF28">
    <property type="entry name" value="ISO-OROTATE DECARBOXYLASE (EUROFUNG)"/>
    <property type="match status" value="1"/>
</dbReference>
<dbReference type="AlphaFoldDB" id="A0A6N7YZ85"/>
<dbReference type="PANTHER" id="PTHR21240">
    <property type="entry name" value="2-AMINO-3-CARBOXYLMUCONATE-6-SEMIALDEHYDE DECARBOXYLASE"/>
    <property type="match status" value="1"/>
</dbReference>
<dbReference type="GO" id="GO:0005737">
    <property type="term" value="C:cytoplasm"/>
    <property type="evidence" value="ECO:0007669"/>
    <property type="project" value="TreeGrafter"/>
</dbReference>
<evidence type="ECO:0000259" key="3">
    <source>
        <dbReference type="Pfam" id="PF04909"/>
    </source>
</evidence>
<dbReference type="Proteomes" id="UP000440096">
    <property type="component" value="Unassembled WGS sequence"/>
</dbReference>
<name>A0A6N7YZ85_9PSEU</name>
<gene>
    <name evidence="4" type="ORF">GKO32_00610</name>
</gene>
<feature type="domain" description="Amidohydrolase-related" evidence="3">
    <location>
        <begin position="24"/>
        <end position="290"/>
    </location>
</feature>
<feature type="region of interest" description="Disordered" evidence="2">
    <location>
        <begin position="1"/>
        <end position="22"/>
    </location>
</feature>
<dbReference type="EMBL" id="WMBA01000001">
    <property type="protein sequence ID" value="MTD52490.1"/>
    <property type="molecule type" value="Genomic_DNA"/>
</dbReference>
<evidence type="ECO:0000313" key="5">
    <source>
        <dbReference type="Proteomes" id="UP000440096"/>
    </source>
</evidence>
<dbReference type="Gene3D" id="3.20.20.140">
    <property type="entry name" value="Metal-dependent hydrolases"/>
    <property type="match status" value="1"/>
</dbReference>
<dbReference type="OrthoDB" id="8673173at2"/>
<dbReference type="GO" id="GO:0019748">
    <property type="term" value="P:secondary metabolic process"/>
    <property type="evidence" value="ECO:0007669"/>
    <property type="project" value="TreeGrafter"/>
</dbReference>
<keyword evidence="4" id="KW-0378">Hydrolase</keyword>
<dbReference type="SUPFAM" id="SSF51556">
    <property type="entry name" value="Metallo-dependent hydrolases"/>
    <property type="match status" value="1"/>
</dbReference>
<organism evidence="4 5">
    <name type="scientific">Amycolatopsis pithecellobii</name>
    <dbReference type="NCBI Taxonomy" id="664692"/>
    <lineage>
        <taxon>Bacteria</taxon>
        <taxon>Bacillati</taxon>
        <taxon>Actinomycetota</taxon>
        <taxon>Actinomycetes</taxon>
        <taxon>Pseudonocardiales</taxon>
        <taxon>Pseudonocardiaceae</taxon>
        <taxon>Amycolatopsis</taxon>
    </lineage>
</organism>
<proteinExistence type="predicted"/>
<evidence type="ECO:0000256" key="1">
    <source>
        <dbReference type="ARBA" id="ARBA00023239"/>
    </source>
</evidence>